<gene>
    <name evidence="1" type="ORF">Y1Q_0016302</name>
</gene>
<organism evidence="1 2">
    <name type="scientific">Alligator mississippiensis</name>
    <name type="common">American alligator</name>
    <dbReference type="NCBI Taxonomy" id="8496"/>
    <lineage>
        <taxon>Eukaryota</taxon>
        <taxon>Metazoa</taxon>
        <taxon>Chordata</taxon>
        <taxon>Craniata</taxon>
        <taxon>Vertebrata</taxon>
        <taxon>Euteleostomi</taxon>
        <taxon>Archelosauria</taxon>
        <taxon>Archosauria</taxon>
        <taxon>Crocodylia</taxon>
        <taxon>Alligatoridae</taxon>
        <taxon>Alligatorinae</taxon>
        <taxon>Alligator</taxon>
    </lineage>
</organism>
<comment type="caution">
    <text evidence="1">The sequence shown here is derived from an EMBL/GenBank/DDBJ whole genome shotgun (WGS) entry which is preliminary data.</text>
</comment>
<dbReference type="EMBL" id="AKHW03004628">
    <property type="protein sequence ID" value="KYO29602.1"/>
    <property type="molecule type" value="Genomic_DNA"/>
</dbReference>
<reference evidence="1 2" key="1">
    <citation type="journal article" date="2012" name="Genome Biol.">
        <title>Sequencing three crocodilian genomes to illuminate the evolution of archosaurs and amniotes.</title>
        <authorList>
            <person name="St John J.A."/>
            <person name="Braun E.L."/>
            <person name="Isberg S.R."/>
            <person name="Miles L.G."/>
            <person name="Chong A.Y."/>
            <person name="Gongora J."/>
            <person name="Dalzell P."/>
            <person name="Moran C."/>
            <person name="Bed'hom B."/>
            <person name="Abzhanov A."/>
            <person name="Burgess S.C."/>
            <person name="Cooksey A.M."/>
            <person name="Castoe T.A."/>
            <person name="Crawford N.G."/>
            <person name="Densmore L.D."/>
            <person name="Drew J.C."/>
            <person name="Edwards S.V."/>
            <person name="Faircloth B.C."/>
            <person name="Fujita M.K."/>
            <person name="Greenwold M.J."/>
            <person name="Hoffmann F.G."/>
            <person name="Howard J.M."/>
            <person name="Iguchi T."/>
            <person name="Janes D.E."/>
            <person name="Khan S.Y."/>
            <person name="Kohno S."/>
            <person name="de Koning A.J."/>
            <person name="Lance S.L."/>
            <person name="McCarthy F.M."/>
            <person name="McCormack J.E."/>
            <person name="Merchant M.E."/>
            <person name="Peterson D.G."/>
            <person name="Pollock D.D."/>
            <person name="Pourmand N."/>
            <person name="Raney B.J."/>
            <person name="Roessler K.A."/>
            <person name="Sanford J.R."/>
            <person name="Sawyer R.H."/>
            <person name="Schmidt C.J."/>
            <person name="Triplett E.W."/>
            <person name="Tuberville T.D."/>
            <person name="Venegas-Anaya M."/>
            <person name="Howard J.T."/>
            <person name="Jarvis E.D."/>
            <person name="Guillette L.J.Jr."/>
            <person name="Glenn T.C."/>
            <person name="Green R.E."/>
            <person name="Ray D.A."/>
        </authorList>
    </citation>
    <scope>NUCLEOTIDE SEQUENCE [LARGE SCALE GENOMIC DNA]</scope>
    <source>
        <strain evidence="1">KSC_2009_1</strain>
    </source>
</reference>
<accession>A0A151MYL9</accession>
<sequence length="127" mass="14050">MDSSTKRLAPDPCTRAVFLHYGSVVEVMCLHSRKASDLGLHGQLPVKPADTGVQELECLVAFADDVNLGVLERTGAWFRKSWMTLWTRAVEMGHKCKNVEGKVMPLGLFISSICGLRGVCCQDRQDK</sequence>
<evidence type="ECO:0000313" key="2">
    <source>
        <dbReference type="Proteomes" id="UP000050525"/>
    </source>
</evidence>
<proteinExistence type="predicted"/>
<name>A0A151MYL9_ALLMI</name>
<dbReference type="AlphaFoldDB" id="A0A151MYL9"/>
<evidence type="ECO:0000313" key="1">
    <source>
        <dbReference type="EMBL" id="KYO29602.1"/>
    </source>
</evidence>
<protein>
    <submittedName>
        <fullName evidence="1">Uncharacterized protein</fullName>
    </submittedName>
</protein>
<keyword evidence="2" id="KW-1185">Reference proteome</keyword>
<dbReference type="Proteomes" id="UP000050525">
    <property type="component" value="Unassembled WGS sequence"/>
</dbReference>